<gene>
    <name evidence="1" type="ORF">SK069_19300</name>
</gene>
<dbReference type="Proteomes" id="UP001277761">
    <property type="component" value="Unassembled WGS sequence"/>
</dbReference>
<reference evidence="1 2" key="1">
    <citation type="submission" date="2023-11" db="EMBL/GenBank/DDBJ databases">
        <authorList>
            <person name="Xu M."/>
            <person name="Jiang T."/>
        </authorList>
    </citation>
    <scope>NUCLEOTIDE SEQUENCE [LARGE SCALE GENOMIC DNA]</scope>
    <source>
        <strain evidence="1 2">SD</strain>
    </source>
</reference>
<accession>A0ABU4VQV4</accession>
<comment type="caution">
    <text evidence="1">The sequence shown here is derived from an EMBL/GenBank/DDBJ whole genome shotgun (WGS) entry which is preliminary data.</text>
</comment>
<organism evidence="1 2">
    <name type="scientific">Patulibacter brassicae</name>
    <dbReference type="NCBI Taxonomy" id="1705717"/>
    <lineage>
        <taxon>Bacteria</taxon>
        <taxon>Bacillati</taxon>
        <taxon>Actinomycetota</taxon>
        <taxon>Thermoleophilia</taxon>
        <taxon>Solirubrobacterales</taxon>
        <taxon>Patulibacteraceae</taxon>
        <taxon>Patulibacter</taxon>
    </lineage>
</organism>
<name>A0ABU4VQV4_9ACTN</name>
<protein>
    <recommendedName>
        <fullName evidence="3">Dihydrodiol dehydrogenase</fullName>
    </recommendedName>
</protein>
<proteinExistence type="predicted"/>
<evidence type="ECO:0000313" key="2">
    <source>
        <dbReference type="Proteomes" id="UP001277761"/>
    </source>
</evidence>
<dbReference type="EMBL" id="JAXAVX010000019">
    <property type="protein sequence ID" value="MDX8153752.1"/>
    <property type="molecule type" value="Genomic_DNA"/>
</dbReference>
<evidence type="ECO:0000313" key="1">
    <source>
        <dbReference type="EMBL" id="MDX8153752.1"/>
    </source>
</evidence>
<keyword evidence="2" id="KW-1185">Reference proteome</keyword>
<sequence>MTQPRARSLPLGEGDATPVELVSEFAAVSLVVDHRGNGPRLRIEDLRTGQVGYLDPLELETLAWLPEGALHKFLDPSFHRWRERPDLPEVPDSPEGLDAG</sequence>
<dbReference type="RefSeq" id="WP_319955901.1">
    <property type="nucleotide sequence ID" value="NZ_JAXAVX010000019.1"/>
</dbReference>
<evidence type="ECO:0008006" key="3">
    <source>
        <dbReference type="Google" id="ProtNLM"/>
    </source>
</evidence>